<dbReference type="GO" id="GO:0008270">
    <property type="term" value="F:zinc ion binding"/>
    <property type="evidence" value="ECO:0007669"/>
    <property type="project" value="InterPro"/>
</dbReference>
<dbReference type="InterPro" id="IPR021190">
    <property type="entry name" value="Pept_M10A"/>
</dbReference>
<accession>A0AB37HHQ8</accession>
<feature type="domain" description="Peptidase metallopeptidase" evidence="6">
    <location>
        <begin position="30"/>
        <end position="177"/>
    </location>
</feature>
<evidence type="ECO:0000256" key="3">
    <source>
        <dbReference type="ARBA" id="ARBA00022801"/>
    </source>
</evidence>
<dbReference type="AlphaFoldDB" id="A0AB37HHQ8"/>
<evidence type="ECO:0000256" key="5">
    <source>
        <dbReference type="SAM" id="SignalP"/>
    </source>
</evidence>
<evidence type="ECO:0000256" key="2">
    <source>
        <dbReference type="ARBA" id="ARBA00022723"/>
    </source>
</evidence>
<name>A0AB37HHQ8_9BACI</name>
<dbReference type="EMBL" id="CP066701">
    <property type="protein sequence ID" value="QQX26921.1"/>
    <property type="molecule type" value="Genomic_DNA"/>
</dbReference>
<keyword evidence="5" id="KW-0732">Signal</keyword>
<evidence type="ECO:0000313" key="7">
    <source>
        <dbReference type="EMBL" id="QQX26921.1"/>
    </source>
</evidence>
<keyword evidence="2" id="KW-0479">Metal-binding</keyword>
<keyword evidence="4" id="KW-0862">Zinc</keyword>
<dbReference type="SUPFAM" id="SSF55486">
    <property type="entry name" value="Metalloproteases ('zincins'), catalytic domain"/>
    <property type="match status" value="1"/>
</dbReference>
<keyword evidence="1" id="KW-0645">Protease</keyword>
<dbReference type="Gene3D" id="3.40.390.10">
    <property type="entry name" value="Collagenase (Catalytic Domain)"/>
    <property type="match status" value="1"/>
</dbReference>
<dbReference type="InterPro" id="IPR001818">
    <property type="entry name" value="Pept_M10_metallopeptidase"/>
</dbReference>
<dbReference type="RefSeq" id="WP_170112454.1">
    <property type="nucleotide sequence ID" value="NZ_CP066701.1"/>
</dbReference>
<protein>
    <submittedName>
        <fullName evidence="7">Matrixin family metalloprotease</fullName>
    </submittedName>
</protein>
<dbReference type="GO" id="GO:0006508">
    <property type="term" value="P:proteolysis"/>
    <property type="evidence" value="ECO:0007669"/>
    <property type="project" value="UniProtKB-KW"/>
</dbReference>
<dbReference type="GO" id="GO:0031012">
    <property type="term" value="C:extracellular matrix"/>
    <property type="evidence" value="ECO:0007669"/>
    <property type="project" value="InterPro"/>
</dbReference>
<evidence type="ECO:0000256" key="4">
    <source>
        <dbReference type="ARBA" id="ARBA00022833"/>
    </source>
</evidence>
<evidence type="ECO:0000256" key="1">
    <source>
        <dbReference type="ARBA" id="ARBA00022670"/>
    </source>
</evidence>
<dbReference type="Pfam" id="PF00413">
    <property type="entry name" value="Peptidase_M10"/>
    <property type="match status" value="1"/>
</dbReference>
<gene>
    <name evidence="7" type="ORF">JGZ69_09160</name>
</gene>
<dbReference type="InterPro" id="IPR006026">
    <property type="entry name" value="Peptidase_Metallo"/>
</dbReference>
<feature type="signal peptide" evidence="5">
    <location>
        <begin position="1"/>
        <end position="28"/>
    </location>
</feature>
<dbReference type="InterPro" id="IPR024079">
    <property type="entry name" value="MetalloPept_cat_dom_sf"/>
</dbReference>
<dbReference type="KEGG" id="hspo:JGZ69_09160"/>
<dbReference type="PRINTS" id="PR00138">
    <property type="entry name" value="MATRIXIN"/>
</dbReference>
<keyword evidence="7" id="KW-0482">Metalloprotease</keyword>
<sequence>MKKRNIMIMLTVLIICLPIILSNNVANAYVISDWKKQSRPKGLLYNIHSSVSNAGFSSYASNGAKAWNASSKIEFVGTSSQPGLSDVYFTFSNVTTDDYATAYGSKSSSQVRITFWKDFKGLSATRKTETAVHEVGHALGLDHTQKANNSISVMRKTGFNDKKTPLSDDWAGINKIY</sequence>
<organism evidence="7 8">
    <name type="scientific">Heyndrickxia sporothermodurans</name>
    <dbReference type="NCBI Taxonomy" id="46224"/>
    <lineage>
        <taxon>Bacteria</taxon>
        <taxon>Bacillati</taxon>
        <taxon>Bacillota</taxon>
        <taxon>Bacilli</taxon>
        <taxon>Bacillales</taxon>
        <taxon>Bacillaceae</taxon>
        <taxon>Heyndrickxia</taxon>
    </lineage>
</organism>
<evidence type="ECO:0000259" key="6">
    <source>
        <dbReference type="SMART" id="SM00235"/>
    </source>
</evidence>
<dbReference type="Proteomes" id="UP000595512">
    <property type="component" value="Chromosome"/>
</dbReference>
<dbReference type="SMART" id="SM00235">
    <property type="entry name" value="ZnMc"/>
    <property type="match status" value="1"/>
</dbReference>
<dbReference type="GO" id="GO:0004222">
    <property type="term" value="F:metalloendopeptidase activity"/>
    <property type="evidence" value="ECO:0007669"/>
    <property type="project" value="InterPro"/>
</dbReference>
<evidence type="ECO:0000313" key="8">
    <source>
        <dbReference type="Proteomes" id="UP000595512"/>
    </source>
</evidence>
<keyword evidence="3" id="KW-0378">Hydrolase</keyword>
<proteinExistence type="predicted"/>
<feature type="chain" id="PRO_5044238629" evidence="5">
    <location>
        <begin position="29"/>
        <end position="177"/>
    </location>
</feature>
<reference evidence="7 8" key="1">
    <citation type="submission" date="2020-12" db="EMBL/GenBank/DDBJ databases">
        <title>Taxonomic evaluation of the Bacillus sporothermodurans group of bacteria based on whole genome sequences.</title>
        <authorList>
            <person name="Fiedler G."/>
            <person name="Herbstmann A.-D."/>
            <person name="Doll E."/>
            <person name="Wenning M."/>
            <person name="Brinks E."/>
            <person name="Kabisch J."/>
            <person name="Breitenwieser F."/>
            <person name="Lappann M."/>
            <person name="Boehnlein C."/>
            <person name="Franz C."/>
        </authorList>
    </citation>
    <scope>NUCLEOTIDE SEQUENCE [LARGE SCALE GENOMIC DNA]</scope>
    <source>
        <strain evidence="7 8">DSM 10599</strain>
    </source>
</reference>